<comment type="similarity">
    <text evidence="1">Belongs to the CGI121/TPRKB family.</text>
</comment>
<dbReference type="Pfam" id="PF08617">
    <property type="entry name" value="CGI-121"/>
    <property type="match status" value="1"/>
</dbReference>
<evidence type="ECO:0000256" key="1">
    <source>
        <dbReference type="ARBA" id="ARBA00005546"/>
    </source>
</evidence>
<sequence length="170" mass="18960">MTDVLITGGKANISDVRSFLKSLAEIGKKYGIIVQAVNADRVAGRPHMEFSVIKAVESFKNNRNLARDMGMEVMLYLRGRRQIEKALEMGVKEGGNNIAIAIIGEGAEKALQEVQARLDVVDESVVDYTHDKDETLMKLFEITPAELEIVGKERIPELVKERSALLEFEK</sequence>
<name>A0AAP2W4N5_9EURY</name>
<dbReference type="InterPro" id="IPR013926">
    <property type="entry name" value="CGI121/TPRKB"/>
</dbReference>
<dbReference type="Gene3D" id="3.30.2380.10">
    <property type="entry name" value="CGI121/TPRKB"/>
    <property type="match status" value="1"/>
</dbReference>
<gene>
    <name evidence="2" type="ORF">CUJ83_05785</name>
</gene>
<accession>A0AAP2W4N5</accession>
<evidence type="ECO:0000313" key="3">
    <source>
        <dbReference type="Proteomes" id="UP001320159"/>
    </source>
</evidence>
<dbReference type="Proteomes" id="UP001320159">
    <property type="component" value="Unassembled WGS sequence"/>
</dbReference>
<keyword evidence="3" id="KW-1185">Reference proteome</keyword>
<organism evidence="2 3">
    <name type="scientific">Methanooceanicella nereidis</name>
    <dbReference type="NCBI Taxonomy" id="2052831"/>
    <lineage>
        <taxon>Archaea</taxon>
        <taxon>Methanobacteriati</taxon>
        <taxon>Methanobacteriota</taxon>
        <taxon>Stenosarchaea group</taxon>
        <taxon>Methanomicrobia</taxon>
        <taxon>Methanocellales</taxon>
        <taxon>Methanocellaceae</taxon>
        <taxon>Methanooceanicella</taxon>
    </lineage>
</organism>
<proteinExistence type="inferred from homology"/>
<dbReference type="SUPFAM" id="SSF143870">
    <property type="entry name" value="PF0523-like"/>
    <property type="match status" value="1"/>
</dbReference>
<reference evidence="2 3" key="1">
    <citation type="submission" date="2017-11" db="EMBL/GenBank/DDBJ databases">
        <title>Isolation and Characterization of Family Methanocellaceae Species from Potential Methane Hydrate Area Offshore Southwestern Taiwan.</title>
        <authorList>
            <person name="Zhang W.-L."/>
            <person name="Chen W.-C."/>
            <person name="Lai M.-C."/>
            <person name="Chen S.-C."/>
        </authorList>
    </citation>
    <scope>NUCLEOTIDE SEQUENCE [LARGE SCALE GENOMIC DNA]</scope>
    <source>
        <strain evidence="2 3">CWC-04</strain>
    </source>
</reference>
<dbReference type="InterPro" id="IPR016799">
    <property type="entry name" value="UCP022062"/>
</dbReference>
<dbReference type="EMBL" id="PGCK01000004">
    <property type="protein sequence ID" value="MCD1294510.1"/>
    <property type="molecule type" value="Genomic_DNA"/>
</dbReference>
<dbReference type="NCBIfam" id="NF011465">
    <property type="entry name" value="PRK14886.1-1"/>
    <property type="match status" value="1"/>
</dbReference>
<dbReference type="InterPro" id="IPR036504">
    <property type="entry name" value="CGI121/TPRKB_sf"/>
</dbReference>
<protein>
    <recommendedName>
        <fullName evidence="4">KEOPS complex subunit Cgi121</fullName>
    </recommendedName>
</protein>
<evidence type="ECO:0000313" key="2">
    <source>
        <dbReference type="EMBL" id="MCD1294510.1"/>
    </source>
</evidence>
<dbReference type="RefSeq" id="WP_230741342.1">
    <property type="nucleotide sequence ID" value="NZ_PGCK01000004.1"/>
</dbReference>
<dbReference type="PIRSF" id="PIRSF022062">
    <property type="entry name" value="UCP022062"/>
    <property type="match status" value="1"/>
</dbReference>
<dbReference type="AlphaFoldDB" id="A0AAP2W4N5"/>
<evidence type="ECO:0008006" key="4">
    <source>
        <dbReference type="Google" id="ProtNLM"/>
    </source>
</evidence>
<comment type="caution">
    <text evidence="2">The sequence shown here is derived from an EMBL/GenBank/DDBJ whole genome shotgun (WGS) entry which is preliminary data.</text>
</comment>